<gene>
    <name evidence="1" type="ORF">NC653_014396</name>
</gene>
<proteinExistence type="predicted"/>
<accession>A0AAD6QX16</accession>
<dbReference type="EMBL" id="JAQIZT010000005">
    <property type="protein sequence ID" value="KAJ6998181.1"/>
    <property type="molecule type" value="Genomic_DNA"/>
</dbReference>
<dbReference type="AlphaFoldDB" id="A0AAD6QX16"/>
<organism evidence="1 2">
    <name type="scientific">Populus alba x Populus x berolinensis</name>
    <dbReference type="NCBI Taxonomy" id="444605"/>
    <lineage>
        <taxon>Eukaryota</taxon>
        <taxon>Viridiplantae</taxon>
        <taxon>Streptophyta</taxon>
        <taxon>Embryophyta</taxon>
        <taxon>Tracheophyta</taxon>
        <taxon>Spermatophyta</taxon>
        <taxon>Magnoliopsida</taxon>
        <taxon>eudicotyledons</taxon>
        <taxon>Gunneridae</taxon>
        <taxon>Pentapetalae</taxon>
        <taxon>rosids</taxon>
        <taxon>fabids</taxon>
        <taxon>Malpighiales</taxon>
        <taxon>Salicaceae</taxon>
        <taxon>Saliceae</taxon>
        <taxon>Populus</taxon>
    </lineage>
</organism>
<evidence type="ECO:0000313" key="1">
    <source>
        <dbReference type="EMBL" id="KAJ6998181.1"/>
    </source>
</evidence>
<comment type="caution">
    <text evidence="1">The sequence shown here is derived from an EMBL/GenBank/DDBJ whole genome shotgun (WGS) entry which is preliminary data.</text>
</comment>
<dbReference type="Proteomes" id="UP001164929">
    <property type="component" value="Chromosome 5"/>
</dbReference>
<keyword evidence="2" id="KW-1185">Reference proteome</keyword>
<reference evidence="1" key="1">
    <citation type="journal article" date="2023" name="Mol. Ecol. Resour.">
        <title>Chromosome-level genome assembly of a triploid poplar Populus alba 'Berolinensis'.</title>
        <authorList>
            <person name="Chen S."/>
            <person name="Yu Y."/>
            <person name="Wang X."/>
            <person name="Wang S."/>
            <person name="Zhang T."/>
            <person name="Zhou Y."/>
            <person name="He R."/>
            <person name="Meng N."/>
            <person name="Wang Y."/>
            <person name="Liu W."/>
            <person name="Liu Z."/>
            <person name="Liu J."/>
            <person name="Guo Q."/>
            <person name="Huang H."/>
            <person name="Sederoff R.R."/>
            <person name="Wang G."/>
            <person name="Qu G."/>
            <person name="Chen S."/>
        </authorList>
    </citation>
    <scope>NUCLEOTIDE SEQUENCE</scope>
    <source>
        <strain evidence="1">SC-2020</strain>
    </source>
</reference>
<protein>
    <submittedName>
        <fullName evidence="1">Uncharacterized protein</fullName>
    </submittedName>
</protein>
<name>A0AAD6QX16_9ROSI</name>
<evidence type="ECO:0000313" key="2">
    <source>
        <dbReference type="Proteomes" id="UP001164929"/>
    </source>
</evidence>
<sequence length="85" mass="8621">MPLPPLLSGIDVGTVSIGELAALPLGAGAGDGKGHAGGDAVMSPGIGAGMELMPLEGAVLVAVVMERLLWRLFVNRDCRILESRG</sequence>